<dbReference type="Proteomes" id="UP001501758">
    <property type="component" value="Unassembled WGS sequence"/>
</dbReference>
<name>A0ABP3UE15_9FLAO</name>
<organism evidence="1 2">
    <name type="scientific">Aquimarina litoralis</name>
    <dbReference type="NCBI Taxonomy" id="584605"/>
    <lineage>
        <taxon>Bacteria</taxon>
        <taxon>Pseudomonadati</taxon>
        <taxon>Bacteroidota</taxon>
        <taxon>Flavobacteriia</taxon>
        <taxon>Flavobacteriales</taxon>
        <taxon>Flavobacteriaceae</taxon>
        <taxon>Aquimarina</taxon>
    </lineage>
</organism>
<reference evidence="2" key="1">
    <citation type="journal article" date="2019" name="Int. J. Syst. Evol. Microbiol.">
        <title>The Global Catalogue of Microorganisms (GCM) 10K type strain sequencing project: providing services to taxonomists for standard genome sequencing and annotation.</title>
        <authorList>
            <consortium name="The Broad Institute Genomics Platform"/>
            <consortium name="The Broad Institute Genome Sequencing Center for Infectious Disease"/>
            <person name="Wu L."/>
            <person name="Ma J."/>
        </authorList>
    </citation>
    <scope>NUCLEOTIDE SEQUENCE [LARGE SCALE GENOMIC DNA]</scope>
    <source>
        <strain evidence="2">JCM 15974</strain>
    </source>
</reference>
<evidence type="ECO:0000313" key="2">
    <source>
        <dbReference type="Proteomes" id="UP001501758"/>
    </source>
</evidence>
<evidence type="ECO:0000313" key="1">
    <source>
        <dbReference type="EMBL" id="GAA0727199.1"/>
    </source>
</evidence>
<sequence length="51" mass="5733">MRIAPIIYGLRNLQNDTPELKKAIISVLLASLEVNQITDKKTNKGNKRLAK</sequence>
<gene>
    <name evidence="1" type="ORF">GCM10009430_35000</name>
</gene>
<protein>
    <submittedName>
        <fullName evidence="1">Uncharacterized protein</fullName>
    </submittedName>
</protein>
<keyword evidence="2" id="KW-1185">Reference proteome</keyword>
<accession>A0ABP3UE15</accession>
<proteinExistence type="predicted"/>
<comment type="caution">
    <text evidence="1">The sequence shown here is derived from an EMBL/GenBank/DDBJ whole genome shotgun (WGS) entry which is preliminary data.</text>
</comment>
<dbReference type="EMBL" id="BAAAGE010000003">
    <property type="protein sequence ID" value="GAA0727199.1"/>
    <property type="molecule type" value="Genomic_DNA"/>
</dbReference>